<evidence type="ECO:0000256" key="8">
    <source>
        <dbReference type="SAM" id="MobiDB-lite"/>
    </source>
</evidence>
<evidence type="ECO:0000313" key="11">
    <source>
        <dbReference type="EMBL" id="CDJ34916.1"/>
    </source>
</evidence>
<keyword evidence="4 6" id="KW-0508">mRNA splicing</keyword>
<name>U6KDR8_9EIME</name>
<dbReference type="InterPro" id="IPR035979">
    <property type="entry name" value="RBD_domain_sf"/>
</dbReference>
<dbReference type="FunFam" id="3.30.70.330:FF:000382">
    <property type="entry name" value="G-patch domain-containing protein"/>
    <property type="match status" value="1"/>
</dbReference>
<evidence type="ECO:0000256" key="4">
    <source>
        <dbReference type="ARBA" id="ARBA00023187"/>
    </source>
</evidence>
<dbReference type="SUPFAM" id="SSF54928">
    <property type="entry name" value="RNA-binding domain, RBD"/>
    <property type="match status" value="1"/>
</dbReference>
<keyword evidence="2 6" id="KW-0507">mRNA processing</keyword>
<dbReference type="InterPro" id="IPR000504">
    <property type="entry name" value="RRM_dom"/>
</dbReference>
<dbReference type="PROSITE" id="PS50102">
    <property type="entry name" value="RRM"/>
    <property type="match status" value="1"/>
</dbReference>
<dbReference type="Proteomes" id="UP000030744">
    <property type="component" value="Unassembled WGS sequence"/>
</dbReference>
<feature type="domain" description="RRM" evidence="9">
    <location>
        <begin position="368"/>
        <end position="452"/>
    </location>
</feature>
<keyword evidence="3 6" id="KW-0694">RNA-binding</keyword>
<feature type="compositionally biased region" description="Low complexity" evidence="8">
    <location>
        <begin position="163"/>
        <end position="172"/>
    </location>
</feature>
<evidence type="ECO:0000259" key="9">
    <source>
        <dbReference type="PROSITE" id="PS50102"/>
    </source>
</evidence>
<dbReference type="SMART" id="SM00361">
    <property type="entry name" value="RRM_1"/>
    <property type="match status" value="1"/>
</dbReference>
<evidence type="ECO:0000256" key="3">
    <source>
        <dbReference type="ARBA" id="ARBA00022884"/>
    </source>
</evidence>
<sequence>MLDSLYGDLPPPTKGDGAEKGVPTPAPSGSLLGSLYDDPDEPAEASTTTGASSSSSGGSVAVTAAAAAAATAATTDTTSSSSAMWASQRLKLLTPAVVRRQTLAKAAPKASPSLNVQAAAADAALVLERLKKLHAGVLAEEQKPDAAAAARASGAGAGGGDAAAGTAESAKSQADPVFNVTSVTVGSSAPLDPTTWVPVGLWPQEYDPSKPNDYAAIHKEKMRQQQREELERLRQQELEKQKQEEEASRNGTDIAVAIVQFPLAAHARSIKARRPAAVFLPDLAGGPEPQAPLLPSYIDPNKKTFAARMMEKMGWKQGEGLGANKQGITAPLVARKTAMRSGIIVQGHDVTSLGQVPRAVTFNMAPTRILLLLNMVGRGQVDADLKEETEEEAAKLGNLLQVRIFEAAGVPDDCAVRIFCEYERKEEATRALLTFNGRAFGGRTVKAKFYSEERFARDDLRPDPEQEVDQHVTVTI</sequence>
<evidence type="ECO:0000256" key="1">
    <source>
        <dbReference type="ARBA" id="ARBA00004123"/>
    </source>
</evidence>
<reference evidence="11" key="2">
    <citation type="submission" date="2013-10" db="EMBL/GenBank/DDBJ databases">
        <authorList>
            <person name="Aslett M."/>
        </authorList>
    </citation>
    <scope>NUCLEOTIDE SEQUENCE [LARGE SCALE GENOMIC DNA]</scope>
    <source>
        <strain evidence="11">Houghton</strain>
    </source>
</reference>
<evidence type="ECO:0000256" key="7">
    <source>
        <dbReference type="SAM" id="Coils"/>
    </source>
</evidence>
<dbReference type="PANTHER" id="PTHR13288:SF8">
    <property type="entry name" value="SPLICING FACTOR 45"/>
    <property type="match status" value="1"/>
</dbReference>
<feature type="domain" description="G-patch" evidence="10">
    <location>
        <begin position="302"/>
        <end position="348"/>
    </location>
</feature>
<accession>U6KDR8</accession>
<evidence type="ECO:0000256" key="2">
    <source>
        <dbReference type="ARBA" id="ARBA00022664"/>
    </source>
</evidence>
<dbReference type="PROSITE" id="PS50174">
    <property type="entry name" value="G_PATCH"/>
    <property type="match status" value="1"/>
</dbReference>
<dbReference type="PANTHER" id="PTHR13288">
    <property type="entry name" value="SPLICING FACTOR 45 SPF45"/>
    <property type="match status" value="1"/>
</dbReference>
<evidence type="ECO:0000256" key="5">
    <source>
        <dbReference type="ARBA" id="ARBA00023242"/>
    </source>
</evidence>
<comment type="subcellular location">
    <subcellularLocation>
        <location evidence="1">Nucleus</location>
    </subcellularLocation>
</comment>
<dbReference type="InterPro" id="IPR012677">
    <property type="entry name" value="Nucleotide-bd_a/b_plait_sf"/>
</dbReference>
<proteinExistence type="predicted"/>
<dbReference type="InterPro" id="IPR040052">
    <property type="entry name" value="RBM17"/>
</dbReference>
<dbReference type="InterPro" id="IPR000467">
    <property type="entry name" value="G_patch_dom"/>
</dbReference>
<keyword evidence="7" id="KW-0175">Coiled coil</keyword>
<organism evidence="11 12">
    <name type="scientific">Eimeria mitis</name>
    <dbReference type="NCBI Taxonomy" id="44415"/>
    <lineage>
        <taxon>Eukaryota</taxon>
        <taxon>Sar</taxon>
        <taxon>Alveolata</taxon>
        <taxon>Apicomplexa</taxon>
        <taxon>Conoidasida</taxon>
        <taxon>Coccidia</taxon>
        <taxon>Eucoccidiorida</taxon>
        <taxon>Eimeriorina</taxon>
        <taxon>Eimeriidae</taxon>
        <taxon>Eimeria</taxon>
    </lineage>
</organism>
<dbReference type="GO" id="GO:0071011">
    <property type="term" value="C:precatalytic spliceosome"/>
    <property type="evidence" value="ECO:0007669"/>
    <property type="project" value="TreeGrafter"/>
</dbReference>
<reference evidence="11" key="1">
    <citation type="submission" date="2013-10" db="EMBL/GenBank/DDBJ databases">
        <title>Genomic analysis of the causative agents of coccidiosis in chickens.</title>
        <authorList>
            <person name="Reid A.J."/>
            <person name="Blake D."/>
            <person name="Billington K."/>
            <person name="Browne H."/>
            <person name="Dunn M."/>
            <person name="Hung S."/>
            <person name="Kawahara F."/>
            <person name="Miranda-Saavedra D."/>
            <person name="Mourier T."/>
            <person name="Nagra H."/>
            <person name="Otto T.D."/>
            <person name="Rawlings N."/>
            <person name="Sanchez A."/>
            <person name="Sanders M."/>
            <person name="Subramaniam C."/>
            <person name="Tay Y."/>
            <person name="Dear P."/>
            <person name="Doerig C."/>
            <person name="Gruber A."/>
            <person name="Parkinson J."/>
            <person name="Shirley M."/>
            <person name="Wan K.L."/>
            <person name="Berriman M."/>
            <person name="Tomley F."/>
            <person name="Pain A."/>
        </authorList>
    </citation>
    <scope>NUCLEOTIDE SEQUENCE [LARGE SCALE GENOMIC DNA]</scope>
    <source>
        <strain evidence="11">Houghton</strain>
    </source>
</reference>
<evidence type="ECO:0000256" key="6">
    <source>
        <dbReference type="PIRNR" id="PIRNR031066"/>
    </source>
</evidence>
<dbReference type="RefSeq" id="XP_013357478.1">
    <property type="nucleotide sequence ID" value="XM_013502024.1"/>
</dbReference>
<keyword evidence="12" id="KW-1185">Reference proteome</keyword>
<dbReference type="AlphaFoldDB" id="U6KDR8"/>
<dbReference type="GeneID" id="25377164"/>
<dbReference type="OrthoDB" id="77405at2759"/>
<keyword evidence="5" id="KW-0539">Nucleus</keyword>
<feature type="region of interest" description="Disordered" evidence="8">
    <location>
        <begin position="149"/>
        <end position="172"/>
    </location>
</feature>
<evidence type="ECO:0000313" key="12">
    <source>
        <dbReference type="Proteomes" id="UP000030744"/>
    </source>
</evidence>
<dbReference type="Pfam" id="PF01585">
    <property type="entry name" value="G-patch"/>
    <property type="match status" value="1"/>
</dbReference>
<evidence type="ECO:0000259" key="10">
    <source>
        <dbReference type="PROSITE" id="PS50174"/>
    </source>
</evidence>
<dbReference type="GO" id="GO:0045292">
    <property type="term" value="P:mRNA cis splicing, via spliceosome"/>
    <property type="evidence" value="ECO:0007669"/>
    <property type="project" value="UniProtKB-UniRule"/>
</dbReference>
<dbReference type="Gene3D" id="3.30.70.330">
    <property type="match status" value="1"/>
</dbReference>
<dbReference type="GO" id="GO:0003723">
    <property type="term" value="F:RNA binding"/>
    <property type="evidence" value="ECO:0007669"/>
    <property type="project" value="UniProtKB-UniRule"/>
</dbReference>
<gene>
    <name evidence="11" type="ORF">EMH_0022840</name>
</gene>
<feature type="coiled-coil region" evidence="7">
    <location>
        <begin position="216"/>
        <end position="250"/>
    </location>
</feature>
<feature type="region of interest" description="Disordered" evidence="8">
    <location>
        <begin position="1"/>
        <end position="58"/>
    </location>
</feature>
<dbReference type="SMART" id="SM00443">
    <property type="entry name" value="G_patch"/>
    <property type="match status" value="1"/>
</dbReference>
<protein>
    <submittedName>
        <fullName evidence="11">DNA repair enzyme, putative</fullName>
    </submittedName>
</protein>
<dbReference type="PIRSF" id="PIRSF031066">
    <property type="entry name" value="Splicing_factor_SPF45"/>
    <property type="match status" value="1"/>
</dbReference>
<dbReference type="InterPro" id="IPR003954">
    <property type="entry name" value="RRM_euk-type"/>
</dbReference>
<feature type="compositionally biased region" description="Low complexity" evidence="8">
    <location>
        <begin position="45"/>
        <end position="58"/>
    </location>
</feature>
<dbReference type="VEuPathDB" id="ToxoDB:EMH_0022840"/>
<dbReference type="EMBL" id="HG687393">
    <property type="protein sequence ID" value="CDJ34916.1"/>
    <property type="molecule type" value="Genomic_DNA"/>
</dbReference>